<dbReference type="PRINTS" id="PR00413">
    <property type="entry name" value="HADHALOGNASE"/>
</dbReference>
<dbReference type="SUPFAM" id="SSF56784">
    <property type="entry name" value="HAD-like"/>
    <property type="match status" value="1"/>
</dbReference>
<dbReference type="InterPro" id="IPR041492">
    <property type="entry name" value="HAD_2"/>
</dbReference>
<dbReference type="AlphaFoldDB" id="A0A6J7BJD9"/>
<dbReference type="PANTHER" id="PTHR18901:SF38">
    <property type="entry name" value="PSEUDOURIDINE-5'-PHOSPHATASE"/>
    <property type="match status" value="1"/>
</dbReference>
<dbReference type="Pfam" id="PF13419">
    <property type="entry name" value="HAD_2"/>
    <property type="match status" value="1"/>
</dbReference>
<evidence type="ECO:0000313" key="1">
    <source>
        <dbReference type="EMBL" id="CAB4845617.1"/>
    </source>
</evidence>
<dbReference type="NCBIfam" id="TIGR01509">
    <property type="entry name" value="HAD-SF-IA-v3"/>
    <property type="match status" value="1"/>
</dbReference>
<sequence length="222" mass="24524">MSPQTFDAVLFDMDGTLIDSEPLWLISEKELMAQFDFEWTSEHQAFCLGGPMPRIGLYMNDLAGNPKDGPYFAQALIDLMAEKLSQGAPLMPGALQLLDEVTRQQIHFALVSASPRVLVDGVLRNLASHHFDVSISSDDVTRTKPDPEGYLKAASLLNVDIKRCLILEDSETGTQAAMASGACVVAIPHIVPIAESERVRTVASLEQLTELKLHELYTEWFH</sequence>
<organism evidence="1">
    <name type="scientific">freshwater metagenome</name>
    <dbReference type="NCBI Taxonomy" id="449393"/>
    <lineage>
        <taxon>unclassified sequences</taxon>
        <taxon>metagenomes</taxon>
        <taxon>ecological metagenomes</taxon>
    </lineage>
</organism>
<dbReference type="SFLD" id="SFLDS00003">
    <property type="entry name" value="Haloacid_Dehalogenase"/>
    <property type="match status" value="1"/>
</dbReference>
<dbReference type="InterPro" id="IPR006439">
    <property type="entry name" value="HAD-SF_hydro_IA"/>
</dbReference>
<dbReference type="CDD" id="cd07505">
    <property type="entry name" value="HAD_BPGM-like"/>
    <property type="match status" value="1"/>
</dbReference>
<dbReference type="InterPro" id="IPR023214">
    <property type="entry name" value="HAD_sf"/>
</dbReference>
<protein>
    <submittedName>
        <fullName evidence="1">Unannotated protein</fullName>
    </submittedName>
</protein>
<dbReference type="SFLD" id="SFLDG01135">
    <property type="entry name" value="C1.5.6:_HAD__Beta-PGM__Phospha"/>
    <property type="match status" value="1"/>
</dbReference>
<gene>
    <name evidence="1" type="ORF">UFOPK3241_01472</name>
</gene>
<dbReference type="Gene3D" id="1.10.150.240">
    <property type="entry name" value="Putative phosphatase, domain 2"/>
    <property type="match status" value="1"/>
</dbReference>
<reference evidence="1" key="1">
    <citation type="submission" date="2020-05" db="EMBL/GenBank/DDBJ databases">
        <authorList>
            <person name="Chiriac C."/>
            <person name="Salcher M."/>
            <person name="Ghai R."/>
            <person name="Kavagutti S V."/>
        </authorList>
    </citation>
    <scope>NUCLEOTIDE SEQUENCE</scope>
</reference>
<accession>A0A6J7BJD9</accession>
<name>A0A6J7BJD9_9ZZZZ</name>
<dbReference type="EMBL" id="CAFAZX010000132">
    <property type="protein sequence ID" value="CAB4845617.1"/>
    <property type="molecule type" value="Genomic_DNA"/>
</dbReference>
<proteinExistence type="predicted"/>
<dbReference type="FunFam" id="3.40.50.1000:FF:000162">
    <property type="entry name" value="HAD-like protein"/>
    <property type="match status" value="1"/>
</dbReference>
<dbReference type="InterPro" id="IPR036412">
    <property type="entry name" value="HAD-like_sf"/>
</dbReference>
<dbReference type="InterPro" id="IPR023198">
    <property type="entry name" value="PGP-like_dom2"/>
</dbReference>
<dbReference type="PANTHER" id="PTHR18901">
    <property type="entry name" value="2-DEOXYGLUCOSE-6-PHOSPHATE PHOSPHATASE 2"/>
    <property type="match status" value="1"/>
</dbReference>
<dbReference type="Gene3D" id="3.40.50.1000">
    <property type="entry name" value="HAD superfamily/HAD-like"/>
    <property type="match status" value="1"/>
</dbReference>
<dbReference type="SFLD" id="SFLDG01129">
    <property type="entry name" value="C1.5:_HAD__Beta-PGM__Phosphata"/>
    <property type="match status" value="1"/>
</dbReference>